<keyword evidence="3" id="KW-1185">Reference proteome</keyword>
<evidence type="ECO:0000313" key="3">
    <source>
        <dbReference type="Proteomes" id="UP000677913"/>
    </source>
</evidence>
<dbReference type="RefSeq" id="WP_211470391.1">
    <property type="nucleotide sequence ID" value="NZ_JAGSXH010000106.1"/>
</dbReference>
<protein>
    <recommendedName>
        <fullName evidence="4">SRPBCC family protein</fullName>
    </recommendedName>
</protein>
<reference evidence="2" key="1">
    <citation type="submission" date="2021-04" db="EMBL/GenBank/DDBJ databases">
        <title>Genome based classification of Actinospica acidithermotolerans sp. nov., an actinobacterium isolated from an Indonesian hot spring.</title>
        <authorList>
            <person name="Kusuma A.B."/>
            <person name="Putra K.E."/>
            <person name="Nafisah S."/>
            <person name="Loh J."/>
            <person name="Nouioui I."/>
            <person name="Goodfellow M."/>
        </authorList>
    </citation>
    <scope>NUCLEOTIDE SEQUENCE</scope>
    <source>
        <strain evidence="2">DSM 45618</strain>
    </source>
</reference>
<dbReference type="EMBL" id="JAGSXH010000106">
    <property type="protein sequence ID" value="MBS2965881.1"/>
    <property type="molecule type" value="Genomic_DNA"/>
</dbReference>
<gene>
    <name evidence="2" type="ORF">KGA66_22725</name>
</gene>
<dbReference type="Proteomes" id="UP000677913">
    <property type="component" value="Unassembled WGS sequence"/>
</dbReference>
<name>A0A8J7WNW3_9ACTN</name>
<evidence type="ECO:0000313" key="2">
    <source>
        <dbReference type="EMBL" id="MBS2965881.1"/>
    </source>
</evidence>
<proteinExistence type="predicted"/>
<comment type="caution">
    <text evidence="2">The sequence shown here is derived from an EMBL/GenBank/DDBJ whole genome shotgun (WGS) entry which is preliminary data.</text>
</comment>
<dbReference type="AlphaFoldDB" id="A0A8J7WNW3"/>
<feature type="region of interest" description="Disordered" evidence="1">
    <location>
        <begin position="204"/>
        <end position="223"/>
    </location>
</feature>
<sequence>MTARPLAGSGLLAGALAAYWSVGRPWHLRWGATAQECAGPLPGDELIADADLLATRAITIHAPADQVWPWIAQLGQGRGGFYSYDLLENLVGCDIHSAARVVPQWQDVAVGDRVMLAPRVGLDVALLDRGRSLVLRGAVPLGGTAAPYDFTWAFVLRGEPGETTRLLVRERYGYTRPWAALLVEPAEGVSFLMSRGMLRGIRRRAQSAATAPRDRRPAPGGAR</sequence>
<organism evidence="2 3">
    <name type="scientific">Actinocrinis puniceicyclus</name>
    <dbReference type="NCBI Taxonomy" id="977794"/>
    <lineage>
        <taxon>Bacteria</taxon>
        <taxon>Bacillati</taxon>
        <taxon>Actinomycetota</taxon>
        <taxon>Actinomycetes</taxon>
        <taxon>Catenulisporales</taxon>
        <taxon>Actinospicaceae</taxon>
        <taxon>Actinocrinis</taxon>
    </lineage>
</organism>
<evidence type="ECO:0008006" key="4">
    <source>
        <dbReference type="Google" id="ProtNLM"/>
    </source>
</evidence>
<evidence type="ECO:0000256" key="1">
    <source>
        <dbReference type="SAM" id="MobiDB-lite"/>
    </source>
</evidence>
<dbReference type="SUPFAM" id="SSF55961">
    <property type="entry name" value="Bet v1-like"/>
    <property type="match status" value="1"/>
</dbReference>
<accession>A0A8J7WNW3</accession>